<keyword evidence="5 10" id="KW-1133">Transmembrane helix</keyword>
<evidence type="ECO:0000256" key="1">
    <source>
        <dbReference type="ARBA" id="ARBA00004586"/>
    </source>
</evidence>
<keyword evidence="8 10" id="KW-0472">Membrane</keyword>
<keyword evidence="4" id="KW-0256">Endoplasmic reticulum</keyword>
<dbReference type="PANTHER" id="PTHR13466:SF19">
    <property type="entry name" value="NUCLEUS-VACUOLE JUNCTION PROTEIN 2"/>
    <property type="match status" value="1"/>
</dbReference>
<feature type="compositionally biased region" description="Basic and acidic residues" evidence="9">
    <location>
        <begin position="106"/>
        <end position="142"/>
    </location>
</feature>
<feature type="compositionally biased region" description="Pro residues" evidence="9">
    <location>
        <begin position="1032"/>
        <end position="1042"/>
    </location>
</feature>
<dbReference type="GO" id="GO:0005789">
    <property type="term" value="C:endoplasmic reticulum membrane"/>
    <property type="evidence" value="ECO:0007669"/>
    <property type="project" value="UniProtKB-SubCell"/>
</dbReference>
<evidence type="ECO:0000256" key="10">
    <source>
        <dbReference type="SAM" id="Phobius"/>
    </source>
</evidence>
<feature type="compositionally biased region" description="Polar residues" evidence="9">
    <location>
        <begin position="877"/>
        <end position="938"/>
    </location>
</feature>
<evidence type="ECO:0000256" key="7">
    <source>
        <dbReference type="ARBA" id="ARBA00023121"/>
    </source>
</evidence>
<dbReference type="STRING" id="1890683.A0A427YDZ5"/>
<feature type="compositionally biased region" description="Polar residues" evidence="9">
    <location>
        <begin position="564"/>
        <end position="578"/>
    </location>
</feature>
<feature type="region of interest" description="Disordered" evidence="9">
    <location>
        <begin position="847"/>
        <end position="1208"/>
    </location>
</feature>
<keyword evidence="6" id="KW-0445">Lipid transport</keyword>
<feature type="compositionally biased region" description="Low complexity" evidence="9">
    <location>
        <begin position="848"/>
        <end position="857"/>
    </location>
</feature>
<feature type="region of interest" description="Disordered" evidence="9">
    <location>
        <begin position="799"/>
        <end position="835"/>
    </location>
</feature>
<dbReference type="InterPro" id="IPR031468">
    <property type="entry name" value="SMP_LBD"/>
</dbReference>
<dbReference type="Proteomes" id="UP000279259">
    <property type="component" value="Unassembled WGS sequence"/>
</dbReference>
<feature type="compositionally biased region" description="Basic and acidic residues" evidence="9">
    <location>
        <begin position="1052"/>
        <end position="1066"/>
    </location>
</feature>
<dbReference type="PROSITE" id="PS51847">
    <property type="entry name" value="SMP"/>
    <property type="match status" value="1"/>
</dbReference>
<dbReference type="AlphaFoldDB" id="A0A427YDZ5"/>
<feature type="compositionally biased region" description="Low complexity" evidence="9">
    <location>
        <begin position="1157"/>
        <end position="1171"/>
    </location>
</feature>
<comment type="caution">
    <text evidence="12">The sequence shown here is derived from an EMBL/GenBank/DDBJ whole genome shotgun (WGS) entry which is preliminary data.</text>
</comment>
<dbReference type="GO" id="GO:0032865">
    <property type="term" value="C:ERMES complex"/>
    <property type="evidence" value="ECO:0007669"/>
    <property type="project" value="TreeGrafter"/>
</dbReference>
<evidence type="ECO:0000256" key="9">
    <source>
        <dbReference type="SAM" id="MobiDB-lite"/>
    </source>
</evidence>
<feature type="compositionally biased region" description="Polar residues" evidence="9">
    <location>
        <begin position="952"/>
        <end position="964"/>
    </location>
</feature>
<feature type="compositionally biased region" description="Polar residues" evidence="9">
    <location>
        <begin position="92"/>
        <end position="102"/>
    </location>
</feature>
<feature type="transmembrane region" description="Helical" evidence="10">
    <location>
        <begin position="7"/>
        <end position="31"/>
    </location>
</feature>
<dbReference type="OrthoDB" id="26740at2759"/>
<feature type="compositionally biased region" description="Basic and acidic residues" evidence="9">
    <location>
        <begin position="804"/>
        <end position="814"/>
    </location>
</feature>
<feature type="compositionally biased region" description="Polar residues" evidence="9">
    <location>
        <begin position="145"/>
        <end position="162"/>
    </location>
</feature>
<dbReference type="GO" id="GO:1990456">
    <property type="term" value="P:mitochondrion-endoplasmic reticulum membrane tethering"/>
    <property type="evidence" value="ECO:0007669"/>
    <property type="project" value="TreeGrafter"/>
</dbReference>
<keyword evidence="7" id="KW-0446">Lipid-binding</keyword>
<evidence type="ECO:0000256" key="3">
    <source>
        <dbReference type="ARBA" id="ARBA00022692"/>
    </source>
</evidence>
<evidence type="ECO:0000256" key="6">
    <source>
        <dbReference type="ARBA" id="ARBA00023055"/>
    </source>
</evidence>
<keyword evidence="2" id="KW-0813">Transport</keyword>
<feature type="compositionally biased region" description="Polar residues" evidence="9">
    <location>
        <begin position="588"/>
        <end position="600"/>
    </location>
</feature>
<evidence type="ECO:0000313" key="12">
    <source>
        <dbReference type="EMBL" id="RSH89316.1"/>
    </source>
</evidence>
<dbReference type="GO" id="GO:0008289">
    <property type="term" value="F:lipid binding"/>
    <property type="evidence" value="ECO:0007669"/>
    <property type="project" value="UniProtKB-KW"/>
</dbReference>
<feature type="region of interest" description="Disordered" evidence="9">
    <location>
        <begin position="547"/>
        <end position="629"/>
    </location>
</feature>
<dbReference type="PANTHER" id="PTHR13466">
    <property type="entry name" value="TEX2 PROTEIN-RELATED"/>
    <property type="match status" value="1"/>
</dbReference>
<feature type="compositionally biased region" description="Low complexity" evidence="9">
    <location>
        <begin position="738"/>
        <end position="768"/>
    </location>
</feature>
<feature type="domain" description="SMP-LTD" evidence="11">
    <location>
        <begin position="333"/>
        <end position="529"/>
    </location>
</feature>
<sequence>MWWPFQWLVIYVIGGITFVPLVVVAVIYYALTYGSTPVGDDDLNKLKKARLQRDEELREQTERSKVAAATGKPLSGWLTIRRQFSPGEKTASLFSTTPTTDLTGAEVDKGSEDGDGEGDKSQEKVSEKDKDREKEKDKESVRESGSATPNGPNDRSSTPSTYSARIAQTYRQVMEARQKKDAPPKEYFYCVLKGSVLFLYEDEEQSDCVAAIGVDKYVVSVEKKESEGEKWPGKDAEMFAKRNAVVLRIAEGDKAKKGLPVLAKGMQDGGAGTKEETQEMENAPWFLFSKSNTKMEDWYIALAQASALKPTTTDVFSTADMRSLVDVIDTEPDPIPMRWFNAMLGRVFFGVYRTAALEEMIIGKIMKKLSKVPRPSFLGPIVVREVNVGTFPPIFSKPMLKDLTAEGTAAFEVHMAYKSQPNRPNSEVRITIATTATIPTGFKPYVVDLVLAVVLKSIEGNMIMQIKKPPSNRVWYGFTHPPKMEVEIVPIVSERKIQIGMVLKAIEKQMREVIAESVVLPNMDDIAFFDTSHLEVRGGIFSEAGKLEAAEEEGERVEKPAADLSTSAEDPSSATAETATVRKRRPTKSQTMDANRSSITAEPAEEEAEPTQGISRTETAPAGLATGPTVKKTAAIQATRKWFAQNSRSGTMPIHAGSFKSMSTDDVAKRSGSDSSGKSGKLAEAFSEHPPGAAETAHLAASSTPELTGSERESDSVVSVPAEIPSSTSSRSIEHSADSASDAASVSSDVTATSRDPSLSSSSLISTLRTRDKKAIQSQVNLAKDNLKKGWANFAAKRRSGLKSHLDERDEDKPAALYHPPDEDADVKASGGRASGEYKSFKERLDAAAHATALASGSGSGSGSAPLAIPNSRERSNTASSKGSITSRPSLLSSPSKTASVNTDMSTSPQQWAPTTSRPTTEIQKDSASATPLASTPPSKSPAPQMMAASTGRRTSNGSATVMLQPSAGRGMVVPRVPKRPGEVTGLGSHPTQGMTRRISGDDGDEGPGDVPPPLPPRKSGEEARHAAPAIPAIPPPLPPRTASPASIRNGDAAKEGGHEERHEEQTNLPANVPSADEVPSTSEVPETPEVLETETPSGVDEATSPHRPPSGLSHPPADLTEAIEADVAVPPPAPDIEVTSPSTTTHEDGSTEVLGSEEPASAEEPSPSAAVLPDTPSRVQSGEVTPGSGGSPGSSAEHALRKVAQKDEAIRAQVQVAQDSTEQSE</sequence>
<evidence type="ECO:0000256" key="5">
    <source>
        <dbReference type="ARBA" id="ARBA00022989"/>
    </source>
</evidence>
<feature type="region of interest" description="Disordered" evidence="9">
    <location>
        <begin position="89"/>
        <end position="162"/>
    </location>
</feature>
<feature type="compositionally biased region" description="Basic and acidic residues" evidence="9">
    <location>
        <begin position="1199"/>
        <end position="1208"/>
    </location>
</feature>
<dbReference type="EMBL" id="RSCD01000014">
    <property type="protein sequence ID" value="RSH89316.1"/>
    <property type="molecule type" value="Genomic_DNA"/>
</dbReference>
<dbReference type="GO" id="GO:0015914">
    <property type="term" value="P:phospholipid transport"/>
    <property type="evidence" value="ECO:0007669"/>
    <property type="project" value="TreeGrafter"/>
</dbReference>
<evidence type="ECO:0000256" key="2">
    <source>
        <dbReference type="ARBA" id="ARBA00022448"/>
    </source>
</evidence>
<proteinExistence type="predicted"/>
<gene>
    <name evidence="12" type="ORF">EHS25_002428</name>
</gene>
<keyword evidence="13" id="KW-1185">Reference proteome</keyword>
<name>A0A427YDZ5_9TREE</name>
<keyword evidence="3 10" id="KW-0812">Transmembrane</keyword>
<feature type="region of interest" description="Disordered" evidence="9">
    <location>
        <begin position="644"/>
        <end position="773"/>
    </location>
</feature>
<feature type="compositionally biased region" description="Low complexity" evidence="9">
    <location>
        <begin position="1082"/>
        <end position="1098"/>
    </location>
</feature>
<evidence type="ECO:0000256" key="8">
    <source>
        <dbReference type="ARBA" id="ARBA00023136"/>
    </source>
</evidence>
<evidence type="ECO:0000256" key="4">
    <source>
        <dbReference type="ARBA" id="ARBA00022824"/>
    </source>
</evidence>
<accession>A0A427YDZ5</accession>
<comment type="subcellular location">
    <subcellularLocation>
        <location evidence="1">Endoplasmic reticulum membrane</location>
    </subcellularLocation>
</comment>
<organism evidence="12 13">
    <name type="scientific">Saitozyma podzolica</name>
    <dbReference type="NCBI Taxonomy" id="1890683"/>
    <lineage>
        <taxon>Eukaryota</taxon>
        <taxon>Fungi</taxon>
        <taxon>Dikarya</taxon>
        <taxon>Basidiomycota</taxon>
        <taxon>Agaricomycotina</taxon>
        <taxon>Tremellomycetes</taxon>
        <taxon>Tremellales</taxon>
        <taxon>Trimorphomycetaceae</taxon>
        <taxon>Saitozyma</taxon>
    </lineage>
</organism>
<dbReference type="CDD" id="cd21675">
    <property type="entry name" value="SMP_TEX2"/>
    <property type="match status" value="1"/>
</dbReference>
<reference evidence="12 13" key="1">
    <citation type="submission" date="2018-11" db="EMBL/GenBank/DDBJ databases">
        <title>Genome sequence of Saitozyma podzolica DSM 27192.</title>
        <authorList>
            <person name="Aliyu H."/>
            <person name="Gorte O."/>
            <person name="Ochsenreither K."/>
        </authorList>
    </citation>
    <scope>NUCLEOTIDE SEQUENCE [LARGE SCALE GENOMIC DNA]</scope>
    <source>
        <strain evidence="12 13">DSM 27192</strain>
    </source>
</reference>
<evidence type="ECO:0000259" key="11">
    <source>
        <dbReference type="PROSITE" id="PS51847"/>
    </source>
</evidence>
<evidence type="ECO:0000313" key="13">
    <source>
        <dbReference type="Proteomes" id="UP000279259"/>
    </source>
</evidence>
<protein>
    <recommendedName>
        <fullName evidence="11">SMP-LTD domain-containing protein</fullName>
    </recommendedName>
</protein>